<keyword evidence="2" id="KW-1185">Reference proteome</keyword>
<evidence type="ECO:0000313" key="1">
    <source>
        <dbReference type="EMBL" id="KRY94394.1"/>
    </source>
</evidence>
<evidence type="ECO:0000313" key="2">
    <source>
        <dbReference type="Proteomes" id="UP000054805"/>
    </source>
</evidence>
<proteinExistence type="predicted"/>
<dbReference type="Proteomes" id="UP000054805">
    <property type="component" value="Unassembled WGS sequence"/>
</dbReference>
<dbReference type="EMBL" id="JYDS01005473">
    <property type="protein sequence ID" value="KRY94394.1"/>
    <property type="molecule type" value="Genomic_DNA"/>
</dbReference>
<name>A0A0V1G7V3_TRIPS</name>
<gene>
    <name evidence="1" type="ORF">T4B_12595</name>
</gene>
<protein>
    <submittedName>
        <fullName evidence="1">Uncharacterized protein</fullName>
    </submittedName>
</protein>
<sequence>MITVQNYIQKTNILKNNDKLQRVINQYIAKE</sequence>
<dbReference type="AlphaFoldDB" id="A0A0V1G7V3"/>
<reference evidence="1 2" key="1">
    <citation type="submission" date="2015-01" db="EMBL/GenBank/DDBJ databases">
        <title>Evolution of Trichinella species and genotypes.</title>
        <authorList>
            <person name="Korhonen P.K."/>
            <person name="Edoardo P."/>
            <person name="Giuseppe L.R."/>
            <person name="Gasser R.B."/>
        </authorList>
    </citation>
    <scope>NUCLEOTIDE SEQUENCE [LARGE SCALE GENOMIC DNA]</scope>
    <source>
        <strain evidence="1">ISS588</strain>
    </source>
</reference>
<organism evidence="1 2">
    <name type="scientific">Trichinella pseudospiralis</name>
    <name type="common">Parasitic roundworm</name>
    <dbReference type="NCBI Taxonomy" id="6337"/>
    <lineage>
        <taxon>Eukaryota</taxon>
        <taxon>Metazoa</taxon>
        <taxon>Ecdysozoa</taxon>
        <taxon>Nematoda</taxon>
        <taxon>Enoplea</taxon>
        <taxon>Dorylaimia</taxon>
        <taxon>Trichinellida</taxon>
        <taxon>Trichinellidae</taxon>
        <taxon>Trichinella</taxon>
    </lineage>
</organism>
<comment type="caution">
    <text evidence="1">The sequence shown here is derived from an EMBL/GenBank/DDBJ whole genome shotgun (WGS) entry which is preliminary data.</text>
</comment>
<accession>A0A0V1G7V3</accession>